<sequence>MDFIDAKATTSPRVASASDFFTASSGLTEKAAHEESVKPQSEKSGIGLRLPVKKKKPKEGNKSPVGQASEGSFFDTTAVGHPQSSEAPKVGSGFEFAAPRSADPESQPVQPTVSQDFFTASGSATDVSATLSHPQAGTEGKSNFALRLPKAKKKTPPRERDKGPISQISEGSFFDTTAVGHPQSSEAPKFGSGFEFAAPRSADPESQPVQPTVSQDFFTASSGSATDVSATLSHPQVESKSGFTLRLPKAKKKTPPREREKRLSRMSEMSQTQGSRPSGSIADLPRAVRAEVDPTEASQSSPSRGKPSQMTLKPRNFGMVSVGAKSDETVAGADLDAAATKIQAIFRGKTARQLVKTKLDAIAAIGRVKLHGQSKDGSPLETSEGEDHARESARNAIPLNTFFEVSQAIQTEHTTGNLSEEQAASKIQALYRGKMARRHVSNQHDAATRIQALWRGRQVRAKATLISVAQVGMLRIKAMRHGHSPSSPSPSPALQEAQKTFLETPRQSPRTQGESLRAAVRLQAVFRGNQVRRLLEAQRQAATKIQAQFRGRKGRLFAMDLATVVNLRVKVHNFHKSAAGASKVMVDNSFFDAGGIVSEPLLQEKAAVTIQNFYRRRRGDTRISRNSGIADVVSSVGPAAVGAVRRSLVAAGFAVVGAGNAQIAQLFHRASATFDEALSAVGSAGDAAAQRASVALGESLLQMVVDTSSPPESPKMKSHGKDEEPPGQHDEDGSDSESDEPKDSKLEDEPKHWTAGDGDSESKPRSKKAAAREFIRCIDQSCAKLQGWLQRRKERPPAAPLRLDLVPLAPLAAPVVKLGEEKDKALQMLPSEMPMMGGRLEKCEVAPRFYPGDACRDCGFSGRSFKSISAELEFSLWGFCEACQDKLFLLQTAESETAGVSLIAPGYPFAALSPYHTVPVVYPDDTPWISPFHLFLAHQFPEHDCQKFVHSAGLGSSVRSLTALLDQDLLRNRLNRVREDWPHGWAVKAMRHAIFLAVEQHPRLAALLLATGTSRLICLSENFLWGMEQQDNAFRGENLIGKILEEKRDLLT</sequence>
<evidence type="ECO:0000256" key="4">
    <source>
        <dbReference type="ARBA" id="ARBA00022860"/>
    </source>
</evidence>
<dbReference type="InterPro" id="IPR000048">
    <property type="entry name" value="IQ_motif_EF-hand-BS"/>
</dbReference>
<dbReference type="Gene3D" id="1.10.357.40">
    <property type="entry name" value="YbiA-like"/>
    <property type="match status" value="1"/>
</dbReference>
<comment type="caution">
    <text evidence="6">The sequence shown here is derived from an EMBL/GenBank/DDBJ whole genome shotgun (WGS) entry which is preliminary data.</text>
</comment>
<evidence type="ECO:0000313" key="9">
    <source>
        <dbReference type="Proteomes" id="UP001152797"/>
    </source>
</evidence>
<evidence type="ECO:0000256" key="1">
    <source>
        <dbReference type="ARBA" id="ARBA00004496"/>
    </source>
</evidence>
<dbReference type="GO" id="GO:0000278">
    <property type="term" value="P:mitotic cell cycle"/>
    <property type="evidence" value="ECO:0007669"/>
    <property type="project" value="TreeGrafter"/>
</dbReference>
<feature type="compositionally biased region" description="Basic and acidic residues" evidence="5">
    <location>
        <begin position="255"/>
        <end position="265"/>
    </location>
</feature>
<evidence type="ECO:0000313" key="6">
    <source>
        <dbReference type="EMBL" id="CAI3996935.1"/>
    </source>
</evidence>
<evidence type="ECO:0000256" key="2">
    <source>
        <dbReference type="ARBA" id="ARBA00022490"/>
    </source>
</evidence>
<feature type="region of interest" description="Disordered" evidence="5">
    <location>
        <begin position="480"/>
        <end position="513"/>
    </location>
</feature>
<dbReference type="SMART" id="SM00015">
    <property type="entry name" value="IQ"/>
    <property type="match status" value="5"/>
</dbReference>
<feature type="region of interest" description="Disordered" evidence="5">
    <location>
        <begin position="27"/>
        <end position="113"/>
    </location>
</feature>
<dbReference type="GO" id="GO:0005516">
    <property type="term" value="F:calmodulin binding"/>
    <property type="evidence" value="ECO:0007669"/>
    <property type="project" value="UniProtKB-KW"/>
</dbReference>
<feature type="compositionally biased region" description="Polar residues" evidence="5">
    <location>
        <begin position="125"/>
        <end position="135"/>
    </location>
</feature>
<dbReference type="GO" id="GO:0007051">
    <property type="term" value="P:spindle organization"/>
    <property type="evidence" value="ECO:0007669"/>
    <property type="project" value="TreeGrafter"/>
</dbReference>
<feature type="region of interest" description="Disordered" evidence="5">
    <location>
        <begin position="125"/>
        <end position="313"/>
    </location>
</feature>
<feature type="compositionally biased region" description="Polar residues" evidence="5">
    <location>
        <begin position="8"/>
        <end position="20"/>
    </location>
</feature>
<dbReference type="GO" id="GO:0000922">
    <property type="term" value="C:spindle pole"/>
    <property type="evidence" value="ECO:0007669"/>
    <property type="project" value="TreeGrafter"/>
</dbReference>
<dbReference type="SUPFAM" id="SSF143990">
    <property type="entry name" value="YbiA-like"/>
    <property type="match status" value="1"/>
</dbReference>
<feature type="compositionally biased region" description="Polar residues" evidence="5">
    <location>
        <begin position="296"/>
        <end position="311"/>
    </location>
</feature>
<dbReference type="PANTHER" id="PTHR22706">
    <property type="entry name" value="ASSEMBLY FACTOR FOR SPINDLE MICROTUBULES"/>
    <property type="match status" value="1"/>
</dbReference>
<feature type="region of interest" description="Disordered" evidence="5">
    <location>
        <begin position="371"/>
        <end position="390"/>
    </location>
</feature>
<evidence type="ECO:0000313" key="8">
    <source>
        <dbReference type="EMBL" id="CAL4784247.1"/>
    </source>
</evidence>
<dbReference type="Pfam" id="PF00612">
    <property type="entry name" value="IQ"/>
    <property type="match status" value="5"/>
</dbReference>
<comment type="subcellular location">
    <subcellularLocation>
        <location evidence="1">Cytoplasm</location>
    </subcellularLocation>
</comment>
<feature type="compositionally biased region" description="Basic and acidic residues" evidence="5">
    <location>
        <begin position="30"/>
        <end position="41"/>
    </location>
</feature>
<dbReference type="GO" id="GO:0005737">
    <property type="term" value="C:cytoplasm"/>
    <property type="evidence" value="ECO:0007669"/>
    <property type="project" value="UniProtKB-SubCell"/>
</dbReference>
<gene>
    <name evidence="6" type="ORF">C1SCF055_LOCUS23365</name>
</gene>
<keyword evidence="4" id="KW-0112">Calmodulin-binding</keyword>
<protein>
    <submittedName>
        <fullName evidence="8">NADAR domain-containing protein</fullName>
    </submittedName>
</protein>
<dbReference type="AlphaFoldDB" id="A0A9P1G3Z4"/>
<dbReference type="Gene3D" id="1.20.5.190">
    <property type="match status" value="2"/>
</dbReference>
<dbReference type="EMBL" id="CAMXCT030002268">
    <property type="protein sequence ID" value="CAL4784247.1"/>
    <property type="molecule type" value="Genomic_DNA"/>
</dbReference>
<feature type="compositionally biased region" description="Basic and acidic residues" evidence="5">
    <location>
        <begin position="739"/>
        <end position="768"/>
    </location>
</feature>
<feature type="region of interest" description="Disordered" evidence="5">
    <location>
        <begin position="706"/>
        <end position="768"/>
    </location>
</feature>
<evidence type="ECO:0000256" key="3">
    <source>
        <dbReference type="ARBA" id="ARBA00022737"/>
    </source>
</evidence>
<dbReference type="CDD" id="cd15457">
    <property type="entry name" value="NADAR"/>
    <property type="match status" value="1"/>
</dbReference>
<organism evidence="6">
    <name type="scientific">Cladocopium goreaui</name>
    <dbReference type="NCBI Taxonomy" id="2562237"/>
    <lineage>
        <taxon>Eukaryota</taxon>
        <taxon>Sar</taxon>
        <taxon>Alveolata</taxon>
        <taxon>Dinophyceae</taxon>
        <taxon>Suessiales</taxon>
        <taxon>Symbiodiniaceae</taxon>
        <taxon>Cladocopium</taxon>
    </lineage>
</organism>
<evidence type="ECO:0000256" key="5">
    <source>
        <dbReference type="SAM" id="MobiDB-lite"/>
    </source>
</evidence>
<dbReference type="InterPro" id="IPR051185">
    <property type="entry name" value="ASPM"/>
</dbReference>
<feature type="compositionally biased region" description="Polar residues" evidence="5">
    <location>
        <begin position="207"/>
        <end position="242"/>
    </location>
</feature>
<accession>A0A9P1G3Z4</accession>
<keyword evidence="3" id="KW-0677">Repeat</keyword>
<evidence type="ECO:0000313" key="7">
    <source>
        <dbReference type="EMBL" id="CAL1150310.1"/>
    </source>
</evidence>
<dbReference type="EMBL" id="CAMXCT010002268">
    <property type="protein sequence ID" value="CAI3996935.1"/>
    <property type="molecule type" value="Genomic_DNA"/>
</dbReference>
<dbReference type="CDD" id="cd23767">
    <property type="entry name" value="IQCD"/>
    <property type="match status" value="2"/>
</dbReference>
<feature type="compositionally biased region" description="Polar residues" evidence="5">
    <location>
        <begin position="267"/>
        <end position="278"/>
    </location>
</feature>
<reference evidence="6" key="1">
    <citation type="submission" date="2022-10" db="EMBL/GenBank/DDBJ databases">
        <authorList>
            <person name="Chen Y."/>
            <person name="Dougan E. K."/>
            <person name="Chan C."/>
            <person name="Rhodes N."/>
            <person name="Thang M."/>
        </authorList>
    </citation>
    <scope>NUCLEOTIDE SEQUENCE</scope>
</reference>
<keyword evidence="2" id="KW-0963">Cytoplasm</keyword>
<dbReference type="Proteomes" id="UP001152797">
    <property type="component" value="Unassembled WGS sequence"/>
</dbReference>
<keyword evidence="9" id="KW-1185">Reference proteome</keyword>
<reference evidence="7" key="2">
    <citation type="submission" date="2024-04" db="EMBL/GenBank/DDBJ databases">
        <authorList>
            <person name="Chen Y."/>
            <person name="Shah S."/>
            <person name="Dougan E. K."/>
            <person name="Thang M."/>
            <person name="Chan C."/>
        </authorList>
    </citation>
    <scope>NUCLEOTIDE SEQUENCE [LARGE SCALE GENOMIC DNA]</scope>
</reference>
<dbReference type="EMBL" id="CAMXCT020002268">
    <property type="protein sequence ID" value="CAL1150310.1"/>
    <property type="molecule type" value="Genomic_DNA"/>
</dbReference>
<dbReference type="PROSITE" id="PS50096">
    <property type="entry name" value="IQ"/>
    <property type="match status" value="5"/>
</dbReference>
<feature type="compositionally biased region" description="Basic and acidic residues" evidence="5">
    <location>
        <begin position="719"/>
        <end position="731"/>
    </location>
</feature>
<dbReference type="GO" id="GO:0051295">
    <property type="term" value="P:establishment of meiotic spindle localization"/>
    <property type="evidence" value="ECO:0007669"/>
    <property type="project" value="TreeGrafter"/>
</dbReference>
<dbReference type="InterPro" id="IPR012816">
    <property type="entry name" value="NADAR"/>
</dbReference>
<name>A0A9P1G3Z4_9DINO</name>
<dbReference type="PANTHER" id="PTHR22706:SF1">
    <property type="entry name" value="ASSEMBLY FACTOR FOR SPINDLE MICROTUBULES"/>
    <property type="match status" value="1"/>
</dbReference>
<proteinExistence type="predicted"/>
<dbReference type="InterPro" id="IPR037238">
    <property type="entry name" value="YbiA-like_sf"/>
</dbReference>
<feature type="region of interest" description="Disordered" evidence="5">
    <location>
        <begin position="1"/>
        <end position="20"/>
    </location>
</feature>
<dbReference type="OrthoDB" id="431030at2759"/>